<dbReference type="OrthoDB" id="9803237at2"/>
<comment type="subcellular location">
    <subcellularLocation>
        <location evidence="1">Cytoplasm</location>
    </subcellularLocation>
</comment>
<name>A0A3A8NGW9_9BACT</name>
<dbReference type="InterPro" id="IPR012340">
    <property type="entry name" value="NA-bd_OB-fold"/>
</dbReference>
<dbReference type="AlphaFoldDB" id="A0A3A8NGW9"/>
<dbReference type="PANTHER" id="PTHR32294:SF0">
    <property type="entry name" value="DNA POLYMERASE III SUBUNIT ALPHA"/>
    <property type="match status" value="1"/>
</dbReference>
<keyword evidence="4 10" id="KW-0808">Transferase</keyword>
<sequence length="1181" mass="131919">MSFTHLHLHTLYSLLDGAIRMKDLIKTVKEKGMSSVAVTDHGNMFGTIDFYKKAKDAGIKPILGLEAYVAGPKGREDRSEKVAHHLILLAKNEEGYANLRYLSSTAYMNGFYYHPRIDKEVLAKHSKGLFGLTACLGGEVTSACFRGDMDHARRAATEYKNIFEPGQFFLEIQSNGMPEQDKANENLKQLSRDIDVPLVATADAHYIKREDARAHELLMCIASGKTLADSKRLRHSTDKLYVTSPTEMLEFFKDTPEAVHNTQRIAEQCNVELKLGKPMLPTFKVPDSHTPDSFMAELAYEGLRQRFEELKHQYPIDHQQYKDRLTLELGVIQRMGFSGYFLIVQDFINWAKDHNIPVGPGRGSGAGSLVAYALRITDLDPIPYNLLFERFLNPERVSMPDFDIDFCQDRRDEVIKYVGRKYGEMNVGQIITFGSLKAKSVLRDVCRVFGLPFSEGDRIAKLVPEVLNITLKEAIEMEPRLKEMIEKPSNIGEVEGNPVTTKDVLEIALALEGLHRQPGMHAAGVVIADKPLWEFVPVYSPPGEKILITQFAKDEVEAAGLVKFDFLGLKTLTVIQQALDLVNRNHKKDIKRHEIPLTDPEMWALMAKGDTAGVFQMESSGFTEMVMKLKPSCFEDVIAAGALYRPGPLDAGMVDVFINRKHGREKVSYPHPNLEPVLKDTYGVIVYQEQVMQISQVLGGYTLGRADLLRRAMGKKKAEVMQAERAGFMEGCKANNVDLKVAGEIFDLMEKFAEYGFNKSHSAAYGLVTIHTAWLKAHYPCEFMAALLTSEKDNTDKVVKHIGEARESGTQVLPPDVNQSDLAFGAVDGKIRFGLGAIKGVGEGAIESILEARKEGPFKSLFDFCERVDGRRVNRKVLEALVKAGSFDFEKRPRAQLFETIERAMNRGSASQKDRAAGQSSLFGMLTGPASAGTGLKDDYAAVDEWPEKERLAYEKESIGFYVSGHPLYQYEKELKRYARPITAVQRARRDEKITVAGIITVLRERPTKTGKRMAWVTIEDLSGSTELVCFPGKDGTRNVMGKDGKWSKQGPKPGYEQWEHLLKSDDPILVTGTVQISQRDENTPTAELIVDDIQSLKSVREKRTKRLELRLPADVVTEERLAKLNELAKKYAGATPVAVSVLFPGEAEAHIAGTTLKVQVNDELLLAVDKLFGQKVVEFG</sequence>
<dbReference type="InterPro" id="IPR041931">
    <property type="entry name" value="DNA_pol3_alpha_thumb_dom"/>
</dbReference>
<evidence type="ECO:0000313" key="11">
    <source>
        <dbReference type="Proteomes" id="UP000273405"/>
    </source>
</evidence>
<dbReference type="PANTHER" id="PTHR32294">
    <property type="entry name" value="DNA POLYMERASE III SUBUNIT ALPHA"/>
    <property type="match status" value="1"/>
</dbReference>
<dbReference type="Pfam" id="PF07733">
    <property type="entry name" value="DNA_pol3_alpha"/>
    <property type="match status" value="1"/>
</dbReference>
<evidence type="ECO:0000256" key="4">
    <source>
        <dbReference type="ARBA" id="ARBA00022679"/>
    </source>
</evidence>
<dbReference type="InterPro" id="IPR040982">
    <property type="entry name" value="DNA_pol3_finger"/>
</dbReference>
<dbReference type="Gene3D" id="2.40.50.140">
    <property type="entry name" value="Nucleic acid-binding proteins"/>
    <property type="match status" value="1"/>
</dbReference>
<accession>A0A3A8NGW9</accession>
<keyword evidence="6" id="KW-0235">DNA replication</keyword>
<proteinExistence type="predicted"/>
<dbReference type="GO" id="GO:0003887">
    <property type="term" value="F:DNA-directed DNA polymerase activity"/>
    <property type="evidence" value="ECO:0007669"/>
    <property type="project" value="UniProtKB-KW"/>
</dbReference>
<dbReference type="CDD" id="cd04485">
    <property type="entry name" value="DnaE_OBF"/>
    <property type="match status" value="1"/>
</dbReference>
<dbReference type="InterPro" id="IPR004805">
    <property type="entry name" value="DnaE2/DnaE/PolC"/>
</dbReference>
<dbReference type="Pfam" id="PF17657">
    <property type="entry name" value="DNA_pol3_finger"/>
    <property type="match status" value="1"/>
</dbReference>
<dbReference type="Pfam" id="PF02811">
    <property type="entry name" value="PHP"/>
    <property type="match status" value="1"/>
</dbReference>
<feature type="domain" description="Polymerase/histidinol phosphatase N-terminal" evidence="9">
    <location>
        <begin position="4"/>
        <end position="71"/>
    </location>
</feature>
<evidence type="ECO:0000256" key="6">
    <source>
        <dbReference type="ARBA" id="ARBA00022705"/>
    </source>
</evidence>
<dbReference type="GO" id="GO:0005737">
    <property type="term" value="C:cytoplasm"/>
    <property type="evidence" value="ECO:0007669"/>
    <property type="project" value="UniProtKB-SubCell"/>
</dbReference>
<dbReference type="SUPFAM" id="SSF160975">
    <property type="entry name" value="AF1531-like"/>
    <property type="match status" value="1"/>
</dbReference>
<dbReference type="NCBIfam" id="TIGR00594">
    <property type="entry name" value="polc"/>
    <property type="match status" value="1"/>
</dbReference>
<evidence type="ECO:0000256" key="3">
    <source>
        <dbReference type="ARBA" id="ARBA00019114"/>
    </source>
</evidence>
<evidence type="ECO:0000256" key="7">
    <source>
        <dbReference type="ARBA" id="ARBA00022932"/>
    </source>
</evidence>
<dbReference type="SMART" id="SM00481">
    <property type="entry name" value="POLIIIAc"/>
    <property type="match status" value="1"/>
</dbReference>
<protein>
    <recommendedName>
        <fullName evidence="3">DNA polymerase III subunit alpha</fullName>
        <ecNumber evidence="2">2.7.7.7</ecNumber>
    </recommendedName>
</protein>
<keyword evidence="7" id="KW-0239">DNA-directed DNA polymerase</keyword>
<dbReference type="GO" id="GO:0006260">
    <property type="term" value="P:DNA replication"/>
    <property type="evidence" value="ECO:0007669"/>
    <property type="project" value="UniProtKB-KW"/>
</dbReference>
<keyword evidence="5 10" id="KW-0548">Nucleotidyltransferase</keyword>
<dbReference type="GO" id="GO:0003676">
    <property type="term" value="F:nucleic acid binding"/>
    <property type="evidence" value="ECO:0007669"/>
    <property type="project" value="InterPro"/>
</dbReference>
<evidence type="ECO:0000259" key="9">
    <source>
        <dbReference type="SMART" id="SM00481"/>
    </source>
</evidence>
<dbReference type="EC" id="2.7.7.7" evidence="2"/>
<dbReference type="Gene3D" id="1.10.10.1600">
    <property type="entry name" value="Bacterial DNA polymerase III alpha subunit, thumb domain"/>
    <property type="match status" value="1"/>
</dbReference>
<dbReference type="CDD" id="cd12113">
    <property type="entry name" value="PHP_PolIIIA_DnaE3"/>
    <property type="match status" value="1"/>
</dbReference>
<evidence type="ECO:0000313" key="10">
    <source>
        <dbReference type="EMBL" id="RKH42620.1"/>
    </source>
</evidence>
<organism evidence="10 11">
    <name type="scientific">Corallococcus sicarius</name>
    <dbReference type="NCBI Taxonomy" id="2316726"/>
    <lineage>
        <taxon>Bacteria</taxon>
        <taxon>Pseudomonadati</taxon>
        <taxon>Myxococcota</taxon>
        <taxon>Myxococcia</taxon>
        <taxon>Myxococcales</taxon>
        <taxon>Cystobacterineae</taxon>
        <taxon>Myxococcaceae</taxon>
        <taxon>Corallococcus</taxon>
    </lineage>
</organism>
<dbReference type="NCBIfam" id="NF004226">
    <property type="entry name" value="PRK05673.1"/>
    <property type="match status" value="1"/>
</dbReference>
<dbReference type="NCBIfam" id="NF005298">
    <property type="entry name" value="PRK06826.1"/>
    <property type="match status" value="1"/>
</dbReference>
<evidence type="ECO:0000256" key="8">
    <source>
        <dbReference type="ARBA" id="ARBA00049244"/>
    </source>
</evidence>
<dbReference type="InterPro" id="IPR004013">
    <property type="entry name" value="PHP_dom"/>
</dbReference>
<keyword evidence="11" id="KW-1185">Reference proteome</keyword>
<dbReference type="Proteomes" id="UP000273405">
    <property type="component" value="Unassembled WGS sequence"/>
</dbReference>
<dbReference type="InterPro" id="IPR004365">
    <property type="entry name" value="NA-bd_OB_tRNA"/>
</dbReference>
<evidence type="ECO:0000256" key="5">
    <source>
        <dbReference type="ARBA" id="ARBA00022695"/>
    </source>
</evidence>
<evidence type="ECO:0000256" key="1">
    <source>
        <dbReference type="ARBA" id="ARBA00004496"/>
    </source>
</evidence>
<gene>
    <name evidence="10" type="ORF">D7X12_15270</name>
</gene>
<evidence type="ECO:0000256" key="2">
    <source>
        <dbReference type="ARBA" id="ARBA00012417"/>
    </source>
</evidence>
<dbReference type="SUPFAM" id="SSF89550">
    <property type="entry name" value="PHP domain-like"/>
    <property type="match status" value="1"/>
</dbReference>
<dbReference type="InterPro" id="IPR016195">
    <property type="entry name" value="Pol/histidinol_Pase-like"/>
</dbReference>
<dbReference type="Pfam" id="PF14579">
    <property type="entry name" value="HHH_6"/>
    <property type="match status" value="1"/>
</dbReference>
<dbReference type="InterPro" id="IPR011708">
    <property type="entry name" value="DNA_pol3_alpha_NTPase_dom"/>
</dbReference>
<dbReference type="GO" id="GO:0008408">
    <property type="term" value="F:3'-5' exonuclease activity"/>
    <property type="evidence" value="ECO:0007669"/>
    <property type="project" value="InterPro"/>
</dbReference>
<reference evidence="11" key="1">
    <citation type="submission" date="2018-09" db="EMBL/GenBank/DDBJ databases">
        <authorList>
            <person name="Livingstone P.G."/>
            <person name="Whitworth D.E."/>
        </authorList>
    </citation>
    <scope>NUCLEOTIDE SEQUENCE [LARGE SCALE GENOMIC DNA]</scope>
    <source>
        <strain evidence="11">CA040B</strain>
    </source>
</reference>
<dbReference type="EMBL" id="RAWG01000083">
    <property type="protein sequence ID" value="RKH42620.1"/>
    <property type="molecule type" value="Genomic_DNA"/>
</dbReference>
<dbReference type="RefSeq" id="WP_120626011.1">
    <property type="nucleotide sequence ID" value="NZ_RAWG01000083.1"/>
</dbReference>
<dbReference type="Gene3D" id="1.10.150.870">
    <property type="match status" value="1"/>
</dbReference>
<dbReference type="Gene3D" id="3.20.20.140">
    <property type="entry name" value="Metal-dependent hydrolases"/>
    <property type="match status" value="1"/>
</dbReference>
<dbReference type="Pfam" id="PF01336">
    <property type="entry name" value="tRNA_anti-codon"/>
    <property type="match status" value="1"/>
</dbReference>
<dbReference type="InterPro" id="IPR003141">
    <property type="entry name" value="Pol/His_phosphatase_N"/>
</dbReference>
<comment type="catalytic activity">
    <reaction evidence="8">
        <text>DNA(n) + a 2'-deoxyribonucleoside 5'-triphosphate = DNA(n+1) + diphosphate</text>
        <dbReference type="Rhea" id="RHEA:22508"/>
        <dbReference type="Rhea" id="RHEA-COMP:17339"/>
        <dbReference type="Rhea" id="RHEA-COMP:17340"/>
        <dbReference type="ChEBI" id="CHEBI:33019"/>
        <dbReference type="ChEBI" id="CHEBI:61560"/>
        <dbReference type="ChEBI" id="CHEBI:173112"/>
        <dbReference type="EC" id="2.7.7.7"/>
    </reaction>
</comment>
<dbReference type="InterPro" id="IPR029460">
    <property type="entry name" value="DNAPol_HHH"/>
</dbReference>
<comment type="caution">
    <text evidence="10">The sequence shown here is derived from an EMBL/GenBank/DDBJ whole genome shotgun (WGS) entry which is preliminary data.</text>
</comment>